<accession>C6HGK0</accession>
<sequence>MNIGLKGKVDRGSQSGPRLANPGTTIHLFSPPLARIALCFGRRVQPDVVGWACGDQEAHFISPLAIAESLAHNQPLLLLDLGRGIFSKRFALSTSWQDRV</sequence>
<evidence type="ECO:0000256" key="1">
    <source>
        <dbReference type="SAM" id="MobiDB-lite"/>
    </source>
</evidence>
<protein>
    <submittedName>
        <fullName evidence="2">Uncharacterized protein</fullName>
    </submittedName>
</protein>
<dbReference type="HOGENOM" id="CLU_2305211_0_0_1"/>
<reference evidence="3" key="1">
    <citation type="submission" date="2009-05" db="EMBL/GenBank/DDBJ databases">
        <title>The genome sequence of Ajellomyces capsulatus strain H143.</title>
        <authorList>
            <person name="Champion M."/>
            <person name="Cuomo C.A."/>
            <person name="Ma L.-J."/>
            <person name="Henn M.R."/>
            <person name="Sil A."/>
            <person name="Goldman B."/>
            <person name="Young S.K."/>
            <person name="Kodira C.D."/>
            <person name="Zeng Q."/>
            <person name="Koehrsen M."/>
            <person name="Alvarado L."/>
            <person name="Berlin A.M."/>
            <person name="Borenstein D."/>
            <person name="Chen Z."/>
            <person name="Engels R."/>
            <person name="Freedman E."/>
            <person name="Gellesch M."/>
            <person name="Goldberg J."/>
            <person name="Griggs A."/>
            <person name="Gujja S."/>
            <person name="Heiman D.I."/>
            <person name="Hepburn T.A."/>
            <person name="Howarth C."/>
            <person name="Jen D."/>
            <person name="Larson L."/>
            <person name="Lewis B."/>
            <person name="Mehta T."/>
            <person name="Park D."/>
            <person name="Pearson M."/>
            <person name="Roberts A."/>
            <person name="Saif S."/>
            <person name="Shea T.D."/>
            <person name="Shenoy N."/>
            <person name="Sisk P."/>
            <person name="Stolte C."/>
            <person name="Sykes S."/>
            <person name="Walk T."/>
            <person name="White J."/>
            <person name="Yandava C."/>
            <person name="Klein B."/>
            <person name="McEwen J.G."/>
            <person name="Puccia R."/>
            <person name="Goldman G.H."/>
            <person name="Felipe M.S."/>
            <person name="Nino-Vega G."/>
            <person name="San-Blas G."/>
            <person name="Taylor J.W."/>
            <person name="Mendoza L."/>
            <person name="Galagan J.E."/>
            <person name="Nusbaum C."/>
            <person name="Birren B.W."/>
        </authorList>
    </citation>
    <scope>NUCLEOTIDE SEQUENCE [LARGE SCALE GENOMIC DNA]</scope>
    <source>
        <strain evidence="3">H143</strain>
    </source>
</reference>
<dbReference type="VEuPathDB" id="FungiDB:HCDG_05091"/>
<dbReference type="EMBL" id="GG692426">
    <property type="protein sequence ID" value="EER40502.1"/>
    <property type="molecule type" value="Genomic_DNA"/>
</dbReference>
<dbReference type="Proteomes" id="UP000002624">
    <property type="component" value="Unassembled WGS sequence"/>
</dbReference>
<dbReference type="AlphaFoldDB" id="C6HGK0"/>
<organism evidence="2 3">
    <name type="scientific">Ajellomyces capsulatus (strain H143)</name>
    <name type="common">Darling's disease fungus</name>
    <name type="synonym">Histoplasma capsulatum</name>
    <dbReference type="NCBI Taxonomy" id="544712"/>
    <lineage>
        <taxon>Eukaryota</taxon>
        <taxon>Fungi</taxon>
        <taxon>Dikarya</taxon>
        <taxon>Ascomycota</taxon>
        <taxon>Pezizomycotina</taxon>
        <taxon>Eurotiomycetes</taxon>
        <taxon>Eurotiomycetidae</taxon>
        <taxon>Onygenales</taxon>
        <taxon>Ajellomycetaceae</taxon>
        <taxon>Histoplasma</taxon>
    </lineage>
</organism>
<evidence type="ECO:0000313" key="3">
    <source>
        <dbReference type="Proteomes" id="UP000002624"/>
    </source>
</evidence>
<name>C6HGK0_AJECH</name>
<feature type="region of interest" description="Disordered" evidence="1">
    <location>
        <begin position="1"/>
        <end position="23"/>
    </location>
</feature>
<gene>
    <name evidence="2" type="ORF">HCDG_05091</name>
</gene>
<evidence type="ECO:0000313" key="2">
    <source>
        <dbReference type="EMBL" id="EER40502.1"/>
    </source>
</evidence>
<proteinExistence type="predicted"/>